<accession>A0AAV3M8S8</accession>
<proteinExistence type="predicted"/>
<comment type="caution">
    <text evidence="1">The sequence shown here is derived from an EMBL/GenBank/DDBJ whole genome shotgun (WGS) entry which is preliminary data.</text>
</comment>
<sequence>MNNTNDYSYCLCLFYLSLSLLSATLIHPATQKQTEKQAIF</sequence>
<evidence type="ECO:0000313" key="1">
    <source>
        <dbReference type="EMBL" id="EUD12007.1"/>
    </source>
</evidence>
<gene>
    <name evidence="1" type="ORF">HMPREF1563_1459</name>
</gene>
<dbReference type="EMBL" id="JALD01000028">
    <property type="protein sequence ID" value="EUD12007.1"/>
    <property type="molecule type" value="Genomic_DNA"/>
</dbReference>
<name>A0AAV3M8S8_9GAMM</name>
<reference evidence="1 2" key="1">
    <citation type="submission" date="2014-01" db="EMBL/GenBank/DDBJ databases">
        <authorList>
            <person name="Durkin A.S."/>
            <person name="McCorrison J."/>
            <person name="Torralba M."/>
            <person name="Gillis M."/>
            <person name="Haft D.H."/>
            <person name="Methe B."/>
            <person name="Sutton G."/>
            <person name="Nelson K.E."/>
        </authorList>
    </citation>
    <scope>NUCLEOTIDE SEQUENCE [LARGE SCALE GENOMIC DNA]</scope>
    <source>
        <strain evidence="1 2">205/92</strain>
    </source>
</reference>
<evidence type="ECO:0000313" key="2">
    <source>
        <dbReference type="Proteomes" id="UP000022311"/>
    </source>
</evidence>
<dbReference type="Proteomes" id="UP000022311">
    <property type="component" value="Unassembled WGS sequence"/>
</dbReference>
<dbReference type="AlphaFoldDB" id="A0AAV3M8S8"/>
<protein>
    <submittedName>
        <fullName evidence="1">Uncharacterized protein</fullName>
    </submittedName>
</protein>
<organism evidence="1 2">
    <name type="scientific">Providencia alcalifaciens 205/92</name>
    <dbReference type="NCBI Taxonomy" id="1256988"/>
    <lineage>
        <taxon>Bacteria</taxon>
        <taxon>Pseudomonadati</taxon>
        <taxon>Pseudomonadota</taxon>
        <taxon>Gammaproteobacteria</taxon>
        <taxon>Enterobacterales</taxon>
        <taxon>Morganellaceae</taxon>
        <taxon>Providencia</taxon>
    </lineage>
</organism>